<evidence type="ECO:0000256" key="2">
    <source>
        <dbReference type="PROSITE-ProRule" id="PRU00335"/>
    </source>
</evidence>
<dbReference type="InterPro" id="IPR001647">
    <property type="entry name" value="HTH_TetR"/>
</dbReference>
<dbReference type="InterPro" id="IPR009057">
    <property type="entry name" value="Homeodomain-like_sf"/>
</dbReference>
<dbReference type="GO" id="GO:0003700">
    <property type="term" value="F:DNA-binding transcription factor activity"/>
    <property type="evidence" value="ECO:0007669"/>
    <property type="project" value="TreeGrafter"/>
</dbReference>
<keyword evidence="5" id="KW-1185">Reference proteome</keyword>
<dbReference type="Gene3D" id="1.10.10.60">
    <property type="entry name" value="Homeodomain-like"/>
    <property type="match status" value="1"/>
</dbReference>
<dbReference type="PROSITE" id="PS50977">
    <property type="entry name" value="HTH_TETR_2"/>
    <property type="match status" value="1"/>
</dbReference>
<dbReference type="AlphaFoldDB" id="A0A1H6K9X6"/>
<feature type="domain" description="HTH tetR-type" evidence="3">
    <location>
        <begin position="16"/>
        <end position="76"/>
    </location>
</feature>
<dbReference type="PANTHER" id="PTHR30055:SF226">
    <property type="entry name" value="HTH-TYPE TRANSCRIPTIONAL REGULATOR PKSA"/>
    <property type="match status" value="1"/>
</dbReference>
<organism evidence="4 5">
    <name type="scientific">Mycolicibacterium rutilum</name>
    <name type="common">Mycobacterium rutilum</name>
    <dbReference type="NCBI Taxonomy" id="370526"/>
    <lineage>
        <taxon>Bacteria</taxon>
        <taxon>Bacillati</taxon>
        <taxon>Actinomycetota</taxon>
        <taxon>Actinomycetes</taxon>
        <taxon>Mycobacteriales</taxon>
        <taxon>Mycobacteriaceae</taxon>
        <taxon>Mycolicibacterium</taxon>
    </lineage>
</organism>
<dbReference type="Pfam" id="PF00440">
    <property type="entry name" value="TetR_N"/>
    <property type="match status" value="1"/>
</dbReference>
<dbReference type="GO" id="GO:0000976">
    <property type="term" value="F:transcription cis-regulatory region binding"/>
    <property type="evidence" value="ECO:0007669"/>
    <property type="project" value="TreeGrafter"/>
</dbReference>
<dbReference type="PRINTS" id="PR00455">
    <property type="entry name" value="HTHTETR"/>
</dbReference>
<dbReference type="SUPFAM" id="SSF48498">
    <property type="entry name" value="Tetracyclin repressor-like, C-terminal domain"/>
    <property type="match status" value="1"/>
</dbReference>
<dbReference type="Proteomes" id="UP000182915">
    <property type="component" value="Chromosome I"/>
</dbReference>
<name>A0A1H6K9X6_MYCRU</name>
<dbReference type="Gene3D" id="1.10.357.10">
    <property type="entry name" value="Tetracycline Repressor, domain 2"/>
    <property type="match status" value="1"/>
</dbReference>
<dbReference type="EMBL" id="LT629971">
    <property type="protein sequence ID" value="SEH68290.1"/>
    <property type="molecule type" value="Genomic_DNA"/>
</dbReference>
<evidence type="ECO:0000259" key="3">
    <source>
        <dbReference type="PROSITE" id="PS50977"/>
    </source>
</evidence>
<feature type="DNA-binding region" description="H-T-H motif" evidence="2">
    <location>
        <begin position="39"/>
        <end position="58"/>
    </location>
</feature>
<gene>
    <name evidence="4" type="ORF">SAMN04489835_2836</name>
</gene>
<dbReference type="SUPFAM" id="SSF46689">
    <property type="entry name" value="Homeodomain-like"/>
    <property type="match status" value="1"/>
</dbReference>
<dbReference type="PANTHER" id="PTHR30055">
    <property type="entry name" value="HTH-TYPE TRANSCRIPTIONAL REGULATOR RUTR"/>
    <property type="match status" value="1"/>
</dbReference>
<dbReference type="STRING" id="370526.SAMN04489835_2836"/>
<evidence type="ECO:0000313" key="5">
    <source>
        <dbReference type="Proteomes" id="UP000182915"/>
    </source>
</evidence>
<keyword evidence="1 2" id="KW-0238">DNA-binding</keyword>
<evidence type="ECO:0000256" key="1">
    <source>
        <dbReference type="ARBA" id="ARBA00023125"/>
    </source>
</evidence>
<sequence>MRASIYFALVQPEPIADDRESIIDAAYRCLSEPHAGPIPVAAILQRAGVSTRAFYRHFESKDQLFLAMLRQETDALAQRLDRIVEDMPGDPTRLLEAWIEGMFGLIHDDRTRMHFTVIDSDEVRAAKGYRETREQAHADRERSLAEILRRGCRDGSFPLAKPEQDVVAINAIISRMMITQRYDDHPGLRRAKAAVLDFALRALGATTERR</sequence>
<dbReference type="InterPro" id="IPR036271">
    <property type="entry name" value="Tet_transcr_reg_TetR-rel_C_sf"/>
</dbReference>
<dbReference type="InterPro" id="IPR050109">
    <property type="entry name" value="HTH-type_TetR-like_transc_reg"/>
</dbReference>
<protein>
    <submittedName>
        <fullName evidence="4">DNA-binding transcriptional regulator, AcrR family</fullName>
    </submittedName>
</protein>
<proteinExistence type="predicted"/>
<reference evidence="5" key="1">
    <citation type="submission" date="2016-10" db="EMBL/GenBank/DDBJ databases">
        <authorList>
            <person name="Varghese N."/>
            <person name="Submissions S."/>
        </authorList>
    </citation>
    <scope>NUCLEOTIDE SEQUENCE [LARGE SCALE GENOMIC DNA]</scope>
    <source>
        <strain evidence="5">DSM 45405</strain>
    </source>
</reference>
<evidence type="ECO:0000313" key="4">
    <source>
        <dbReference type="EMBL" id="SEH68290.1"/>
    </source>
</evidence>
<accession>A0A1H6K9X6</accession>